<gene>
    <name evidence="1" type="ORF">F5148DRAFT_1157714</name>
</gene>
<dbReference type="EMBL" id="JAGFNK010000002">
    <property type="protein sequence ID" value="KAI9513321.1"/>
    <property type="molecule type" value="Genomic_DNA"/>
</dbReference>
<proteinExistence type="predicted"/>
<reference evidence="1" key="1">
    <citation type="submission" date="2021-03" db="EMBL/GenBank/DDBJ databases">
        <title>Evolutionary priming and transition to the ectomycorrhizal habit in an iconic lineage of mushroom-forming fungi: is preadaptation a requirement?</title>
        <authorList>
            <consortium name="DOE Joint Genome Institute"/>
            <person name="Looney B.P."/>
            <person name="Miyauchi S."/>
            <person name="Morin E."/>
            <person name="Drula E."/>
            <person name="Courty P.E."/>
            <person name="Chicoki N."/>
            <person name="Fauchery L."/>
            <person name="Kohler A."/>
            <person name="Kuo A."/>
            <person name="LaButti K."/>
            <person name="Pangilinan J."/>
            <person name="Lipzen A."/>
            <person name="Riley R."/>
            <person name="Andreopoulos W."/>
            <person name="He G."/>
            <person name="Johnson J."/>
            <person name="Barry K.W."/>
            <person name="Grigoriev I.V."/>
            <person name="Nagy L."/>
            <person name="Hibbett D."/>
            <person name="Henrissat B."/>
            <person name="Matheny P.B."/>
            <person name="Labbe J."/>
            <person name="Martin A.F."/>
        </authorList>
    </citation>
    <scope>NUCLEOTIDE SEQUENCE</scope>
    <source>
        <strain evidence="1">BPL698</strain>
    </source>
</reference>
<dbReference type="Proteomes" id="UP001207468">
    <property type="component" value="Unassembled WGS sequence"/>
</dbReference>
<name>A0ACC0UP03_9AGAM</name>
<protein>
    <submittedName>
        <fullName evidence="1">Uncharacterized protein</fullName>
    </submittedName>
</protein>
<keyword evidence="2" id="KW-1185">Reference proteome</keyword>
<evidence type="ECO:0000313" key="1">
    <source>
        <dbReference type="EMBL" id="KAI9513321.1"/>
    </source>
</evidence>
<comment type="caution">
    <text evidence="1">The sequence shown here is derived from an EMBL/GenBank/DDBJ whole genome shotgun (WGS) entry which is preliminary data.</text>
</comment>
<organism evidence="1 2">
    <name type="scientific">Russula earlei</name>
    <dbReference type="NCBI Taxonomy" id="71964"/>
    <lineage>
        <taxon>Eukaryota</taxon>
        <taxon>Fungi</taxon>
        <taxon>Dikarya</taxon>
        <taxon>Basidiomycota</taxon>
        <taxon>Agaricomycotina</taxon>
        <taxon>Agaricomycetes</taxon>
        <taxon>Russulales</taxon>
        <taxon>Russulaceae</taxon>
        <taxon>Russula</taxon>
    </lineage>
</organism>
<accession>A0ACC0UP03</accession>
<sequence length="259" mass="28754">MYPQKQMLIMWQLEILTSKPSFCAGQPHSTKTLATPRVSNTSAGARVHSYLCPITATTKISSARRHSNSTYEHNGSPGHKRTNWASSGWKTSFSFLDVTLVTSWAATAFVHPSADGEVSLVVRPARDGREDFTWSRSHSIVAYHNSETGPIPPPNQCVFIRGFRAKRVFFWTRPFRAAAEPILDDPDNHHEDGIQVSRISNAPEYRDPLTGVLDYIAEKCPEDCADDTIAIAHDDDLKLVDNTVCQCQNVGLMPAEGNQ</sequence>
<evidence type="ECO:0000313" key="2">
    <source>
        <dbReference type="Proteomes" id="UP001207468"/>
    </source>
</evidence>